<dbReference type="EMBL" id="CAWUON010000002">
    <property type="protein sequence ID" value="CAK7263045.1"/>
    <property type="molecule type" value="Genomic_DNA"/>
</dbReference>
<dbReference type="Proteomes" id="UP001642502">
    <property type="component" value="Unassembled WGS sequence"/>
</dbReference>
<reference evidence="2 3" key="1">
    <citation type="submission" date="2024-01" db="EMBL/GenBank/DDBJ databases">
        <authorList>
            <person name="Allen C."/>
            <person name="Tagirdzhanova G."/>
        </authorList>
    </citation>
    <scope>NUCLEOTIDE SEQUENCE [LARGE SCALE GENOMIC DNA]</scope>
    <source>
        <strain evidence="2 3">CBS 119000</strain>
    </source>
</reference>
<name>A0ABP0D496_9PEZI</name>
<keyword evidence="1" id="KW-0472">Membrane</keyword>
<sequence>MAAIDTSALIARGASTLAKRSNWAKHEAGVIVVFCIVGIVGIGLVSLWLHKLLTARKVARAANQKGRNGAEDDDSRAGARRVALTFYVRRLDGGGGMV</sequence>
<proteinExistence type="predicted"/>
<keyword evidence="1" id="KW-1133">Transmembrane helix</keyword>
<keyword evidence="3" id="KW-1185">Reference proteome</keyword>
<keyword evidence="1" id="KW-0812">Transmembrane</keyword>
<evidence type="ECO:0000313" key="3">
    <source>
        <dbReference type="Proteomes" id="UP001642502"/>
    </source>
</evidence>
<gene>
    <name evidence="2" type="ORF">SEPCBS119000_000283</name>
</gene>
<organism evidence="2 3">
    <name type="scientific">Sporothrix epigloea</name>
    <dbReference type="NCBI Taxonomy" id="1892477"/>
    <lineage>
        <taxon>Eukaryota</taxon>
        <taxon>Fungi</taxon>
        <taxon>Dikarya</taxon>
        <taxon>Ascomycota</taxon>
        <taxon>Pezizomycotina</taxon>
        <taxon>Sordariomycetes</taxon>
        <taxon>Sordariomycetidae</taxon>
        <taxon>Ophiostomatales</taxon>
        <taxon>Ophiostomataceae</taxon>
        <taxon>Sporothrix</taxon>
    </lineage>
</organism>
<accession>A0ABP0D496</accession>
<feature type="transmembrane region" description="Helical" evidence="1">
    <location>
        <begin position="28"/>
        <end position="50"/>
    </location>
</feature>
<protein>
    <submittedName>
        <fullName evidence="2">Uncharacterized protein</fullName>
    </submittedName>
</protein>
<comment type="caution">
    <text evidence="2">The sequence shown here is derived from an EMBL/GenBank/DDBJ whole genome shotgun (WGS) entry which is preliminary data.</text>
</comment>
<evidence type="ECO:0000256" key="1">
    <source>
        <dbReference type="SAM" id="Phobius"/>
    </source>
</evidence>
<evidence type="ECO:0000313" key="2">
    <source>
        <dbReference type="EMBL" id="CAK7263045.1"/>
    </source>
</evidence>